<evidence type="ECO:0000313" key="5">
    <source>
        <dbReference type="EMBL" id="MBK1659466.1"/>
    </source>
</evidence>
<dbReference type="InterPro" id="IPR029055">
    <property type="entry name" value="Ntn_hydrolases_N"/>
</dbReference>
<evidence type="ECO:0000256" key="1">
    <source>
        <dbReference type="ARBA" id="ARBA00009381"/>
    </source>
</evidence>
<keyword evidence="2" id="KW-0808">Transferase</keyword>
<dbReference type="InterPro" id="IPR043138">
    <property type="entry name" value="GGT_lsub"/>
</dbReference>
<accession>A0ABS1CZ29</accession>
<dbReference type="Pfam" id="PF01019">
    <property type="entry name" value="G_glu_transpept"/>
    <property type="match status" value="1"/>
</dbReference>
<dbReference type="Gene3D" id="3.60.20.40">
    <property type="match status" value="1"/>
</dbReference>
<keyword evidence="6" id="KW-1185">Reference proteome</keyword>
<evidence type="ECO:0008006" key="7">
    <source>
        <dbReference type="Google" id="ProtNLM"/>
    </source>
</evidence>
<dbReference type="InterPro" id="IPR043137">
    <property type="entry name" value="GGT_ssub_C"/>
</dbReference>
<dbReference type="PANTHER" id="PTHR43199">
    <property type="entry name" value="GLUTATHIONE HYDROLASE"/>
    <property type="match status" value="1"/>
</dbReference>
<dbReference type="EMBL" id="NRSG01000103">
    <property type="protein sequence ID" value="MBK1659466.1"/>
    <property type="molecule type" value="Genomic_DNA"/>
</dbReference>
<dbReference type="SUPFAM" id="SSF56235">
    <property type="entry name" value="N-terminal nucleophile aminohydrolases (Ntn hydrolases)"/>
    <property type="match status" value="1"/>
</dbReference>
<dbReference type="PANTHER" id="PTHR43199:SF1">
    <property type="entry name" value="GLUTATHIONE HYDROLASE PROENZYME"/>
    <property type="match status" value="1"/>
</dbReference>
<dbReference type="PRINTS" id="PR01210">
    <property type="entry name" value="GGTRANSPTASE"/>
</dbReference>
<protein>
    <recommendedName>
        <fullName evidence="7">Gamma-glutamyltransferase</fullName>
    </recommendedName>
</protein>
<keyword evidence="4" id="KW-0865">Zymogen</keyword>
<comment type="similarity">
    <text evidence="1">Belongs to the gamma-glutamyltransferase family.</text>
</comment>
<comment type="caution">
    <text evidence="5">The sequence shown here is derived from an EMBL/GenBank/DDBJ whole genome shotgun (WGS) entry which is preliminary data.</text>
</comment>
<dbReference type="Gene3D" id="1.10.246.130">
    <property type="match status" value="1"/>
</dbReference>
<evidence type="ECO:0000313" key="6">
    <source>
        <dbReference type="Proteomes" id="UP000697995"/>
    </source>
</evidence>
<gene>
    <name evidence="5" type="ORF">CKO45_14590</name>
</gene>
<organism evidence="5 6">
    <name type="scientific">Paracraurococcus ruber</name>
    <dbReference type="NCBI Taxonomy" id="77675"/>
    <lineage>
        <taxon>Bacteria</taxon>
        <taxon>Pseudomonadati</taxon>
        <taxon>Pseudomonadota</taxon>
        <taxon>Alphaproteobacteria</taxon>
        <taxon>Acetobacterales</taxon>
        <taxon>Roseomonadaceae</taxon>
        <taxon>Paracraurococcus</taxon>
    </lineage>
</organism>
<sequence>MIVAPQPEAVEAGAAMLAAGGNALDAALACALTQGVVDPLMCGIGGIATLQVHDPRTGTHRVWNGLGTCPGAATSEMWHAIYEGECPDGFGYRVRGQVNELGAQSITTPGALRVFADAHALLGRRPWASLFDGAIGFAEEGWLIRPHVYAMFTLDESAYGRLSFAEKLRFTEDGAQLYCRPDGSPKRLGDAVRNPDLGATLRRIAAEGAEEFYQGGIARAIAAAAARGGGLLSAADLAGFRTAQSDPLRVPYRGATVCLPEPPAGGVVVGEMLRILERFDLAALGHNSPAYIRLVAEAMKIAGRDKEAHVGDPAFQDVPLARLLSDDYAEACAARIRSGERASLSRGSSDARNTTHVSCMDADGMVVSMTHTLATPSGLIPPGTGFMLNGAMNWMDPRPGRPGSIAPGKRRYSSMSPAILLDGARPVATLGAPGGAWITVAVAQVLLNLLDWGMSMQEAVMAPRFSATSDVIDLSNRIPRAVQKALEADGYATRRSYQSYAFAGVHGITRWEETCEGGADPQRDGYAAGV</sequence>
<name>A0ABS1CZ29_9PROT</name>
<proteinExistence type="inferred from homology"/>
<evidence type="ECO:0000256" key="3">
    <source>
        <dbReference type="ARBA" id="ARBA00022801"/>
    </source>
</evidence>
<dbReference type="InterPro" id="IPR051792">
    <property type="entry name" value="GGT_bact"/>
</dbReference>
<reference evidence="5 6" key="1">
    <citation type="journal article" date="2020" name="Microorganisms">
        <title>Osmotic Adaptation and Compatible Solute Biosynthesis of Phototrophic Bacteria as Revealed from Genome Analyses.</title>
        <authorList>
            <person name="Imhoff J.F."/>
            <person name="Rahn T."/>
            <person name="Kunzel S."/>
            <person name="Keller A."/>
            <person name="Neulinger S.C."/>
        </authorList>
    </citation>
    <scope>NUCLEOTIDE SEQUENCE [LARGE SCALE GENOMIC DNA]</scope>
    <source>
        <strain evidence="5 6">DSM 15382</strain>
    </source>
</reference>
<evidence type="ECO:0000256" key="2">
    <source>
        <dbReference type="ARBA" id="ARBA00022679"/>
    </source>
</evidence>
<dbReference type="Proteomes" id="UP000697995">
    <property type="component" value="Unassembled WGS sequence"/>
</dbReference>
<evidence type="ECO:0000256" key="4">
    <source>
        <dbReference type="ARBA" id="ARBA00023145"/>
    </source>
</evidence>
<keyword evidence="3" id="KW-0378">Hydrolase</keyword>